<gene>
    <name evidence="1" type="ORF">M5K25_003806</name>
</gene>
<organism evidence="1 2">
    <name type="scientific">Dendrobium thyrsiflorum</name>
    <name type="common">Pinecone-like raceme dendrobium</name>
    <name type="synonym">Orchid</name>
    <dbReference type="NCBI Taxonomy" id="117978"/>
    <lineage>
        <taxon>Eukaryota</taxon>
        <taxon>Viridiplantae</taxon>
        <taxon>Streptophyta</taxon>
        <taxon>Embryophyta</taxon>
        <taxon>Tracheophyta</taxon>
        <taxon>Spermatophyta</taxon>
        <taxon>Magnoliopsida</taxon>
        <taxon>Liliopsida</taxon>
        <taxon>Asparagales</taxon>
        <taxon>Orchidaceae</taxon>
        <taxon>Epidendroideae</taxon>
        <taxon>Malaxideae</taxon>
        <taxon>Dendrobiinae</taxon>
        <taxon>Dendrobium</taxon>
    </lineage>
</organism>
<dbReference type="EMBL" id="JANQDX010000004">
    <property type="protein sequence ID" value="KAL0925475.1"/>
    <property type="molecule type" value="Genomic_DNA"/>
</dbReference>
<dbReference type="AlphaFoldDB" id="A0ABD0VL45"/>
<evidence type="ECO:0000313" key="1">
    <source>
        <dbReference type="EMBL" id="KAL0925475.1"/>
    </source>
</evidence>
<dbReference type="Proteomes" id="UP001552299">
    <property type="component" value="Unassembled WGS sequence"/>
</dbReference>
<protein>
    <submittedName>
        <fullName evidence="1">Uncharacterized protein</fullName>
    </submittedName>
</protein>
<proteinExistence type="predicted"/>
<reference evidence="1 2" key="1">
    <citation type="journal article" date="2024" name="Plant Biotechnol. J.">
        <title>Dendrobium thyrsiflorum genome and its molecular insights into genes involved in important horticultural traits.</title>
        <authorList>
            <person name="Chen B."/>
            <person name="Wang J.Y."/>
            <person name="Zheng P.J."/>
            <person name="Li K.L."/>
            <person name="Liang Y.M."/>
            <person name="Chen X.F."/>
            <person name="Zhang C."/>
            <person name="Zhao X."/>
            <person name="He X."/>
            <person name="Zhang G.Q."/>
            <person name="Liu Z.J."/>
            <person name="Xu Q."/>
        </authorList>
    </citation>
    <scope>NUCLEOTIDE SEQUENCE [LARGE SCALE GENOMIC DNA]</scope>
    <source>
        <strain evidence="1">GZMU011</strain>
    </source>
</reference>
<name>A0ABD0VL45_DENTH</name>
<evidence type="ECO:0000313" key="2">
    <source>
        <dbReference type="Proteomes" id="UP001552299"/>
    </source>
</evidence>
<accession>A0ABD0VL45</accession>
<comment type="caution">
    <text evidence="1">The sequence shown here is derived from an EMBL/GenBank/DDBJ whole genome shotgun (WGS) entry which is preliminary data.</text>
</comment>
<sequence length="161" mass="17954">MVRRRGRQSSPCSGGCSGRLASKHGNYWKVFEGMETESCDQVLLDVHAARLGDILSGDGTTEEHEQLVSSLDDAHLHNSFLGSAHFSMGIDQMRGVDDQIVSQDFRLDSSSVRESCEYISDCKVQLSDKHALCDFKNSSVSQFYDHESDCNPQVQTKRSFL</sequence>
<keyword evidence="2" id="KW-1185">Reference proteome</keyword>